<feature type="compositionally biased region" description="Low complexity" evidence="1">
    <location>
        <begin position="56"/>
        <end position="70"/>
    </location>
</feature>
<evidence type="ECO:0008006" key="4">
    <source>
        <dbReference type="Google" id="ProtNLM"/>
    </source>
</evidence>
<reference evidence="2 3" key="1">
    <citation type="submission" date="2020-02" db="EMBL/GenBank/DDBJ databases">
        <title>Full genome sequence of Nocardioides sp. R-3366.</title>
        <authorList>
            <person name="Im W.-T."/>
        </authorList>
    </citation>
    <scope>NUCLEOTIDE SEQUENCE [LARGE SCALE GENOMIC DNA]</scope>
    <source>
        <strain evidence="2 3">R-3366</strain>
    </source>
</reference>
<feature type="region of interest" description="Disordered" evidence="1">
    <location>
        <begin position="40"/>
        <end position="117"/>
    </location>
</feature>
<evidence type="ECO:0000256" key="1">
    <source>
        <dbReference type="SAM" id="MobiDB-lite"/>
    </source>
</evidence>
<feature type="compositionally biased region" description="Basic residues" evidence="1">
    <location>
        <begin position="73"/>
        <end position="85"/>
    </location>
</feature>
<accession>A0A6G6WI56</accession>
<gene>
    <name evidence="2" type="ORF">G5V58_20110</name>
</gene>
<sequence length="264" mass="27236">MPPTTRRPLPAAVYWRRRLAVLSIALVVFLGVGKVLSWASDGSSDDDGTAAQTGASTLTSPTTTVPVPETQKPGKKGKGGKRGGKGGKGSATAEPTPTPTPTPTPVLPEPSGPCSDDDVFVTPSVPSPIGGQDVTIMLNLQTRTSAACTWHLSPDTLRLNVVSGHDQIWLSKQCPDAIPTQDVTVRLASVTQVPVVWARGARSDEECSDRTAWALPGFYHARAAVLGGEPTDVQFELVAPAPATVTQTAEPKGGGTGSGSPSVG</sequence>
<evidence type="ECO:0000313" key="2">
    <source>
        <dbReference type="EMBL" id="QIG44775.1"/>
    </source>
</evidence>
<dbReference type="AlphaFoldDB" id="A0A6G6WI56"/>
<proteinExistence type="predicted"/>
<dbReference type="RefSeq" id="WP_165236653.1">
    <property type="nucleotide sequence ID" value="NZ_CP049257.1"/>
</dbReference>
<organism evidence="2 3">
    <name type="scientific">Nocardioides anomalus</name>
    <dbReference type="NCBI Taxonomy" id="2712223"/>
    <lineage>
        <taxon>Bacteria</taxon>
        <taxon>Bacillati</taxon>
        <taxon>Actinomycetota</taxon>
        <taxon>Actinomycetes</taxon>
        <taxon>Propionibacteriales</taxon>
        <taxon>Nocardioidaceae</taxon>
        <taxon>Nocardioides</taxon>
    </lineage>
</organism>
<dbReference type="EMBL" id="CP049257">
    <property type="protein sequence ID" value="QIG44775.1"/>
    <property type="molecule type" value="Genomic_DNA"/>
</dbReference>
<dbReference type="KEGG" id="nano:G5V58_20110"/>
<protein>
    <recommendedName>
        <fullName evidence="4">DUF4232 domain-containing protein</fullName>
    </recommendedName>
</protein>
<feature type="region of interest" description="Disordered" evidence="1">
    <location>
        <begin position="244"/>
        <end position="264"/>
    </location>
</feature>
<name>A0A6G6WI56_9ACTN</name>
<feature type="compositionally biased region" description="Pro residues" evidence="1">
    <location>
        <begin position="96"/>
        <end position="111"/>
    </location>
</feature>
<keyword evidence="3" id="KW-1185">Reference proteome</keyword>
<evidence type="ECO:0000313" key="3">
    <source>
        <dbReference type="Proteomes" id="UP000502996"/>
    </source>
</evidence>
<dbReference type="Proteomes" id="UP000502996">
    <property type="component" value="Chromosome"/>
</dbReference>